<name>A0A5D2S498_GOSMU</name>
<feature type="transmembrane region" description="Helical" evidence="2">
    <location>
        <begin position="44"/>
        <end position="71"/>
    </location>
</feature>
<accession>A0A5D2S498</accession>
<evidence type="ECO:0000313" key="4">
    <source>
        <dbReference type="Proteomes" id="UP000323597"/>
    </source>
</evidence>
<reference evidence="3 4" key="1">
    <citation type="submission" date="2019-07" db="EMBL/GenBank/DDBJ databases">
        <title>WGS assembly of Gossypium mustelinum.</title>
        <authorList>
            <person name="Chen Z.J."/>
            <person name="Sreedasyam A."/>
            <person name="Ando A."/>
            <person name="Song Q."/>
            <person name="De L."/>
            <person name="Hulse-Kemp A."/>
            <person name="Ding M."/>
            <person name="Ye W."/>
            <person name="Kirkbride R."/>
            <person name="Jenkins J."/>
            <person name="Plott C."/>
            <person name="Lovell J."/>
            <person name="Lin Y.-M."/>
            <person name="Vaughn R."/>
            <person name="Liu B."/>
            <person name="Li W."/>
            <person name="Simpson S."/>
            <person name="Scheffler B."/>
            <person name="Saski C."/>
            <person name="Grover C."/>
            <person name="Hu G."/>
            <person name="Conover J."/>
            <person name="Carlson J."/>
            <person name="Shu S."/>
            <person name="Boston L."/>
            <person name="Williams M."/>
            <person name="Peterson D."/>
            <person name="Mcgee K."/>
            <person name="Jones D."/>
            <person name="Wendel J."/>
            <person name="Stelly D."/>
            <person name="Grimwood J."/>
            <person name="Schmutz J."/>
        </authorList>
    </citation>
    <scope>NUCLEOTIDE SEQUENCE [LARGE SCALE GENOMIC DNA]</scope>
    <source>
        <strain evidence="3">1408120.09</strain>
    </source>
</reference>
<dbReference type="PANTHER" id="PTHR31579:SF49">
    <property type="entry name" value="DUF506 FAMILY PROTEIN"/>
    <property type="match status" value="1"/>
</dbReference>
<protein>
    <submittedName>
        <fullName evidence="3">Uncharacterized protein</fullName>
    </submittedName>
</protein>
<organism evidence="3 4">
    <name type="scientific">Gossypium mustelinum</name>
    <name type="common">Cotton</name>
    <name type="synonym">Gossypium caicoense</name>
    <dbReference type="NCBI Taxonomy" id="34275"/>
    <lineage>
        <taxon>Eukaryota</taxon>
        <taxon>Viridiplantae</taxon>
        <taxon>Streptophyta</taxon>
        <taxon>Embryophyta</taxon>
        <taxon>Tracheophyta</taxon>
        <taxon>Spermatophyta</taxon>
        <taxon>Magnoliopsida</taxon>
        <taxon>eudicotyledons</taxon>
        <taxon>Gunneridae</taxon>
        <taxon>Pentapetalae</taxon>
        <taxon>rosids</taxon>
        <taxon>malvids</taxon>
        <taxon>Malvales</taxon>
        <taxon>Malvaceae</taxon>
        <taxon>Malvoideae</taxon>
        <taxon>Gossypium</taxon>
    </lineage>
</organism>
<feature type="region of interest" description="Disordered" evidence="1">
    <location>
        <begin position="91"/>
        <end position="112"/>
    </location>
</feature>
<proteinExistence type="predicted"/>
<dbReference type="NCBIfam" id="TIGR01615">
    <property type="entry name" value="A_thal_3542"/>
    <property type="match status" value="1"/>
</dbReference>
<keyword evidence="2" id="KW-1133">Transmembrane helix</keyword>
<dbReference type="PANTHER" id="PTHR31579">
    <property type="entry name" value="OS03G0796600 PROTEIN"/>
    <property type="match status" value="1"/>
</dbReference>
<keyword evidence="2" id="KW-0472">Membrane</keyword>
<evidence type="ECO:0000313" key="3">
    <source>
        <dbReference type="EMBL" id="TYI46975.1"/>
    </source>
</evidence>
<dbReference type="AlphaFoldDB" id="A0A5D2S498"/>
<evidence type="ECO:0000256" key="2">
    <source>
        <dbReference type="SAM" id="Phobius"/>
    </source>
</evidence>
<dbReference type="Pfam" id="PF04720">
    <property type="entry name" value="PDDEXK_6"/>
    <property type="match status" value="1"/>
</dbReference>
<keyword evidence="2" id="KW-0812">Transmembrane</keyword>
<sequence length="383" mass="44294">MCKLNVRTNKNTNNMYVIKADVALMLGNIYTCLPRVGYFVQEPFLLLLLFFFLSLSFSFFFIFSLVFQLWLEKEIMGKLIEEKALDQKLNGHQHRDRDHARQKPGLNNNYNNKSLEEKVSEFLYNDFAESDGNWVNDATTDGYGSDGNESNDSIQHTLYWESQQALLQEILERYMLIGSKLRQEVNGIIEEAKETEFCSCINQYQTLSFAIGCINCLRKRVINLLCHKGLKATLCVSKWKHTKNYPAGSHEYIEVMASTQGRKKQIPLVIELEFRDQFEIAKTCDEYMKLVDKLPLCYVGKTEYLNPIVGVMCDAAKRSMEEKKLHMGPWRKRSFMQMKWSSTSERRSLNDEPSRQLLHQSCSKSSKPAAAGIISKRKLDNSC</sequence>
<dbReference type="InterPro" id="IPR006502">
    <property type="entry name" value="PDDEXK-like"/>
</dbReference>
<evidence type="ECO:0000256" key="1">
    <source>
        <dbReference type="SAM" id="MobiDB-lite"/>
    </source>
</evidence>
<dbReference type="Proteomes" id="UP000323597">
    <property type="component" value="Chromosome D13"/>
</dbReference>
<keyword evidence="4" id="KW-1185">Reference proteome</keyword>
<gene>
    <name evidence="3" type="ORF">E1A91_D13G140600v1</name>
</gene>
<dbReference type="EMBL" id="CM017661">
    <property type="protein sequence ID" value="TYI46975.1"/>
    <property type="molecule type" value="Genomic_DNA"/>
</dbReference>